<evidence type="ECO:0000313" key="3">
    <source>
        <dbReference type="Proteomes" id="UP000278542"/>
    </source>
</evidence>
<accession>A0A495RI52</accession>
<evidence type="ECO:0000256" key="1">
    <source>
        <dbReference type="SAM" id="Phobius"/>
    </source>
</evidence>
<gene>
    <name evidence="2" type="ORF">DES39_0199</name>
</gene>
<dbReference type="AlphaFoldDB" id="A0A495RI52"/>
<keyword evidence="1" id="KW-1133">Transmembrane helix</keyword>
<evidence type="ECO:0000313" key="2">
    <source>
        <dbReference type="EMBL" id="RKS86990.1"/>
    </source>
</evidence>
<feature type="transmembrane region" description="Helical" evidence="1">
    <location>
        <begin position="20"/>
        <end position="39"/>
    </location>
</feature>
<dbReference type="Proteomes" id="UP000278542">
    <property type="component" value="Unassembled WGS sequence"/>
</dbReference>
<reference evidence="2 3" key="1">
    <citation type="submission" date="2018-10" db="EMBL/GenBank/DDBJ databases">
        <title>Genomic Encyclopedia of Type Strains, Phase IV (KMG-IV): sequencing the most valuable type-strain genomes for metagenomic binning, comparative biology and taxonomic classification.</title>
        <authorList>
            <person name="Goeker M."/>
        </authorList>
    </citation>
    <scope>NUCLEOTIDE SEQUENCE [LARGE SCALE GENOMIC DNA]</scope>
    <source>
        <strain evidence="2 3">DSM 22228</strain>
    </source>
</reference>
<comment type="caution">
    <text evidence="2">The sequence shown here is derived from an EMBL/GenBank/DDBJ whole genome shotgun (WGS) entry which is preliminary data.</text>
</comment>
<keyword evidence="1" id="KW-0812">Transmembrane</keyword>
<protein>
    <submittedName>
        <fullName evidence="2">Uncharacterized protein</fullName>
    </submittedName>
</protein>
<sequence>MIEWLDRFLLRSAKVRHLVIIFSVSLLFLLFYFVFIAPVKAQYLREQLNYQSLFADIKLLEQKINYYPTKSQLLNAIEHNRHNITKDSISTITDLITFVSQQLSNSHLALIQLVSQDGDNYVNLSMKFSGLYHHFVNFIEVMSQQNMGSSMTGLTIIEQDKHLIFSVNI</sequence>
<dbReference type="EMBL" id="RBWY01000001">
    <property type="protein sequence ID" value="RKS86990.1"/>
    <property type="molecule type" value="Genomic_DNA"/>
</dbReference>
<name>A0A495RI52_9GAMM</name>
<keyword evidence="1" id="KW-0472">Membrane</keyword>
<keyword evidence="3" id="KW-1185">Reference proteome</keyword>
<organism evidence="2 3">
    <name type="scientific">Orbus hercynius</name>
    <dbReference type="NCBI Taxonomy" id="593135"/>
    <lineage>
        <taxon>Bacteria</taxon>
        <taxon>Pseudomonadati</taxon>
        <taxon>Pseudomonadota</taxon>
        <taxon>Gammaproteobacteria</taxon>
        <taxon>Orbales</taxon>
        <taxon>Orbaceae</taxon>
        <taxon>Orbus</taxon>
    </lineage>
</organism>
<dbReference type="RefSeq" id="WP_121143913.1">
    <property type="nucleotide sequence ID" value="NZ_RBWY01000001.1"/>
</dbReference>
<proteinExistence type="predicted"/>